<protein>
    <submittedName>
        <fullName evidence="5">Beta-glucosidase 22</fullName>
    </submittedName>
</protein>
<evidence type="ECO:0000313" key="5">
    <source>
        <dbReference type="EMBL" id="KAK8936080.1"/>
    </source>
</evidence>
<evidence type="ECO:0000256" key="4">
    <source>
        <dbReference type="SAM" id="SignalP"/>
    </source>
</evidence>
<dbReference type="PANTHER" id="PTHR10353">
    <property type="entry name" value="GLYCOSYL HYDROLASE"/>
    <property type="match status" value="1"/>
</dbReference>
<dbReference type="Pfam" id="PF00232">
    <property type="entry name" value="Glyco_hydro_1"/>
    <property type="match status" value="1"/>
</dbReference>
<comment type="similarity">
    <text evidence="1 3">Belongs to the glycosyl hydrolase 1 family.</text>
</comment>
<dbReference type="GO" id="GO:0005975">
    <property type="term" value="P:carbohydrate metabolic process"/>
    <property type="evidence" value="ECO:0007669"/>
    <property type="project" value="InterPro"/>
</dbReference>
<organism evidence="5 6">
    <name type="scientific">Platanthera zijinensis</name>
    <dbReference type="NCBI Taxonomy" id="2320716"/>
    <lineage>
        <taxon>Eukaryota</taxon>
        <taxon>Viridiplantae</taxon>
        <taxon>Streptophyta</taxon>
        <taxon>Embryophyta</taxon>
        <taxon>Tracheophyta</taxon>
        <taxon>Spermatophyta</taxon>
        <taxon>Magnoliopsida</taxon>
        <taxon>Liliopsida</taxon>
        <taxon>Asparagales</taxon>
        <taxon>Orchidaceae</taxon>
        <taxon>Orchidoideae</taxon>
        <taxon>Orchideae</taxon>
        <taxon>Orchidinae</taxon>
        <taxon>Platanthera</taxon>
    </lineage>
</organism>
<dbReference type="SUPFAM" id="SSF51445">
    <property type="entry name" value="(Trans)glycosidases"/>
    <property type="match status" value="1"/>
</dbReference>
<comment type="caution">
    <text evidence="5">The sequence shown here is derived from an EMBL/GenBank/DDBJ whole genome shotgun (WGS) entry which is preliminary data.</text>
</comment>
<gene>
    <name evidence="5" type="primary">BGLU22</name>
    <name evidence="5" type="ORF">KSP39_PZI013168</name>
</gene>
<dbReference type="AlphaFoldDB" id="A0AAP0BE43"/>
<dbReference type="InterPro" id="IPR017853">
    <property type="entry name" value="GH"/>
</dbReference>
<evidence type="ECO:0000256" key="1">
    <source>
        <dbReference type="ARBA" id="ARBA00010838"/>
    </source>
</evidence>
<name>A0AAP0BE43_9ASPA</name>
<evidence type="ECO:0000256" key="2">
    <source>
        <dbReference type="ARBA" id="ARBA00022801"/>
    </source>
</evidence>
<proteinExistence type="inferred from homology"/>
<evidence type="ECO:0000313" key="6">
    <source>
        <dbReference type="Proteomes" id="UP001418222"/>
    </source>
</evidence>
<keyword evidence="2" id="KW-0378">Hydrolase</keyword>
<accession>A0AAP0BE43</accession>
<keyword evidence="4" id="KW-0732">Signal</keyword>
<dbReference type="Gene3D" id="3.20.20.80">
    <property type="entry name" value="Glycosidases"/>
    <property type="match status" value="1"/>
</dbReference>
<dbReference type="GO" id="GO:0008422">
    <property type="term" value="F:beta-glucosidase activity"/>
    <property type="evidence" value="ECO:0007669"/>
    <property type="project" value="TreeGrafter"/>
</dbReference>
<reference evidence="5 6" key="1">
    <citation type="journal article" date="2022" name="Nat. Plants">
        <title>Genomes of leafy and leafless Platanthera orchids illuminate the evolution of mycoheterotrophy.</title>
        <authorList>
            <person name="Li M.H."/>
            <person name="Liu K.W."/>
            <person name="Li Z."/>
            <person name="Lu H.C."/>
            <person name="Ye Q.L."/>
            <person name="Zhang D."/>
            <person name="Wang J.Y."/>
            <person name="Li Y.F."/>
            <person name="Zhong Z.M."/>
            <person name="Liu X."/>
            <person name="Yu X."/>
            <person name="Liu D.K."/>
            <person name="Tu X.D."/>
            <person name="Liu B."/>
            <person name="Hao Y."/>
            <person name="Liao X.Y."/>
            <person name="Jiang Y.T."/>
            <person name="Sun W.H."/>
            <person name="Chen J."/>
            <person name="Chen Y.Q."/>
            <person name="Ai Y."/>
            <person name="Zhai J.W."/>
            <person name="Wu S.S."/>
            <person name="Zhou Z."/>
            <person name="Hsiao Y.Y."/>
            <person name="Wu W.L."/>
            <person name="Chen Y.Y."/>
            <person name="Lin Y.F."/>
            <person name="Hsu J.L."/>
            <person name="Li C.Y."/>
            <person name="Wang Z.W."/>
            <person name="Zhao X."/>
            <person name="Zhong W.Y."/>
            <person name="Ma X.K."/>
            <person name="Ma L."/>
            <person name="Huang J."/>
            <person name="Chen G.Z."/>
            <person name="Huang M.Z."/>
            <person name="Huang L."/>
            <person name="Peng D.H."/>
            <person name="Luo Y.B."/>
            <person name="Zou S.Q."/>
            <person name="Chen S.P."/>
            <person name="Lan S."/>
            <person name="Tsai W.C."/>
            <person name="Van de Peer Y."/>
            <person name="Liu Z.J."/>
        </authorList>
    </citation>
    <scope>NUCLEOTIDE SEQUENCE [LARGE SCALE GENOMIC DNA]</scope>
    <source>
        <strain evidence="5">Lor287</strain>
    </source>
</reference>
<keyword evidence="6" id="KW-1185">Reference proteome</keyword>
<dbReference type="PROSITE" id="PS51257">
    <property type="entry name" value="PROKAR_LIPOPROTEIN"/>
    <property type="match status" value="1"/>
</dbReference>
<dbReference type="InterPro" id="IPR001360">
    <property type="entry name" value="Glyco_hydro_1"/>
</dbReference>
<dbReference type="Proteomes" id="UP001418222">
    <property type="component" value="Unassembled WGS sequence"/>
</dbReference>
<dbReference type="EMBL" id="JBBWWQ010000011">
    <property type="protein sequence ID" value="KAK8936080.1"/>
    <property type="molecule type" value="Genomic_DNA"/>
</dbReference>
<dbReference type="PROSITE" id="PS00653">
    <property type="entry name" value="GLYCOSYL_HYDROL_F1_2"/>
    <property type="match status" value="1"/>
</dbReference>
<evidence type="ECO:0000256" key="3">
    <source>
        <dbReference type="RuleBase" id="RU003690"/>
    </source>
</evidence>
<sequence length="532" mass="59521">MMKEAERAAAAVLLLLMAAAFSCKNSRVFGKTAGSGFSRADFPSDFVFGAGTSAYQYEGGTKEDGRAPSIWDTFASEGQIIDGSTADVASDGYHKYKGDVKLMSETGLEGYRFSLSWSRILPNGSGAVNPKGIQYYNNVIDELVKHGIEPHVTLCHYDFPQIFVDEYGGWLSSRMIDDFRYFADVSFKAFGDRVSHWTTLNEPNVVALYAYDYGIVPPQRCSKGSNPHGLLCKEGNSSTEPYIVAHNMILAHSAAVEVYRSKYQAIQKGSIGINLWTLWTDPLTNSIEDEMAAQRTLDFMIGWFMDPLVFGDYPKSMKQIAGPRLPSFTEAETRKVKGAFDFIGVNYYFSLFVGNNVENLVNDQRDMSGDMLAKFTAYKEKPPIDAILPPNPLPSDPRGLPKLLKYFSDTYENPILYIQENGYGIGGEDHLNDTKRVSYISGFIGSTLKALRDGSDVRGYFVWSFVDLFELSSGFTLRIGLYHVNYNRQCERIPKQSALWYAGFLKNNSVIKFEEESTLQLKYPATPSIMQI</sequence>
<dbReference type="PRINTS" id="PR00131">
    <property type="entry name" value="GLHYDRLASE1"/>
</dbReference>
<feature type="signal peptide" evidence="4">
    <location>
        <begin position="1"/>
        <end position="20"/>
    </location>
</feature>
<feature type="chain" id="PRO_5042990251" evidence="4">
    <location>
        <begin position="21"/>
        <end position="532"/>
    </location>
</feature>
<dbReference type="InterPro" id="IPR033132">
    <property type="entry name" value="GH_1_N_CS"/>
</dbReference>
<dbReference type="FunFam" id="3.20.20.80:FF:000022">
    <property type="entry name" value="Beta-glucosidase 11"/>
    <property type="match status" value="1"/>
</dbReference>
<dbReference type="PANTHER" id="PTHR10353:SF29">
    <property type="entry name" value="BETA-GLUCOSIDASE 11"/>
    <property type="match status" value="1"/>
</dbReference>